<sequence>AAEVKVMPAQLRQIMEAEQMAKASKGYDSYDVELDDSDLAK</sequence>
<dbReference type="Proteomes" id="UP000025227">
    <property type="component" value="Unplaced"/>
</dbReference>
<keyword evidence="1" id="KW-1185">Reference proteome</keyword>
<name>A0A7I4YE30_HAECO</name>
<dbReference type="OrthoDB" id="5868916at2759"/>
<reference evidence="2" key="1">
    <citation type="submission" date="2020-12" db="UniProtKB">
        <authorList>
            <consortium name="WormBaseParasite"/>
        </authorList>
    </citation>
    <scope>IDENTIFICATION</scope>
    <source>
        <strain evidence="2">MHco3</strain>
    </source>
</reference>
<proteinExistence type="predicted"/>
<dbReference type="AlphaFoldDB" id="A0A7I4YE30"/>
<organism evidence="1 2">
    <name type="scientific">Haemonchus contortus</name>
    <name type="common">Barber pole worm</name>
    <dbReference type="NCBI Taxonomy" id="6289"/>
    <lineage>
        <taxon>Eukaryota</taxon>
        <taxon>Metazoa</taxon>
        <taxon>Ecdysozoa</taxon>
        <taxon>Nematoda</taxon>
        <taxon>Chromadorea</taxon>
        <taxon>Rhabditida</taxon>
        <taxon>Rhabditina</taxon>
        <taxon>Rhabditomorpha</taxon>
        <taxon>Strongyloidea</taxon>
        <taxon>Trichostrongylidae</taxon>
        <taxon>Haemonchus</taxon>
    </lineage>
</organism>
<evidence type="ECO:0000313" key="1">
    <source>
        <dbReference type="Proteomes" id="UP000025227"/>
    </source>
</evidence>
<accession>A0A7I4YE30</accession>
<dbReference type="WBParaSite" id="HCON_00088505-00001">
    <property type="protein sequence ID" value="HCON_00088505-00001"/>
    <property type="gene ID" value="HCON_00088505"/>
</dbReference>
<protein>
    <submittedName>
        <fullName evidence="2">Trigger factor</fullName>
    </submittedName>
</protein>
<evidence type="ECO:0000313" key="2">
    <source>
        <dbReference type="WBParaSite" id="HCON_00088505-00001"/>
    </source>
</evidence>